<feature type="region of interest" description="Disordered" evidence="5">
    <location>
        <begin position="333"/>
        <end position="355"/>
    </location>
</feature>
<evidence type="ECO:0000259" key="6">
    <source>
        <dbReference type="Pfam" id="PF02765"/>
    </source>
</evidence>
<dbReference type="EMBL" id="CM000653">
    <property type="protein sequence ID" value="EED87868.1"/>
    <property type="molecule type" value="Genomic_DNA"/>
</dbReference>
<accession>B8CFW4</accession>
<dbReference type="Proteomes" id="UP000001449">
    <property type="component" value="Chromosome 22"/>
</dbReference>
<keyword evidence="4" id="KW-0238">DNA-binding</keyword>
<dbReference type="PANTHER" id="PTHR14513:SF0">
    <property type="entry name" value="PROTECTION OF TELOMERES PROTEIN 1"/>
    <property type="match status" value="1"/>
</dbReference>
<protein>
    <recommendedName>
        <fullName evidence="6">Telomeric single stranded DNA binding POT1/Cdc13 domain-containing protein</fullName>
    </recommendedName>
</protein>
<name>B8CFW4_THAPS</name>
<feature type="region of interest" description="Disordered" evidence="5">
    <location>
        <begin position="696"/>
        <end position="738"/>
    </location>
</feature>
<feature type="region of interest" description="Disordered" evidence="5">
    <location>
        <begin position="187"/>
        <end position="274"/>
    </location>
</feature>
<evidence type="ECO:0000256" key="4">
    <source>
        <dbReference type="ARBA" id="ARBA00023125"/>
    </source>
</evidence>
<dbReference type="HOGENOM" id="CLU_261798_0_0_1"/>
<dbReference type="GO" id="GO:0016233">
    <property type="term" value="P:telomere capping"/>
    <property type="evidence" value="ECO:0000318"/>
    <property type="project" value="GO_Central"/>
</dbReference>
<keyword evidence="2" id="KW-0158">Chromosome</keyword>
<dbReference type="GO" id="GO:0098505">
    <property type="term" value="F:G-rich strand telomeric DNA binding"/>
    <property type="evidence" value="ECO:0000318"/>
    <property type="project" value="GO_Central"/>
</dbReference>
<dbReference type="RefSeq" id="XP_002295088.1">
    <property type="nucleotide sequence ID" value="XM_002295052.1"/>
</dbReference>
<sequence>MSHFFRNSLWTLFSSPQPTDNKQSSLSTGEGDADNRHHSSSQSLNLPDSQPERLQEEYDDDVFSAFGGSNDDNNSNNEQQRRQQQQQHQANINVKSVEKPSSSSSSSPLDEFFAHAASSSNSNNPSTGVESGMTPKQWRGTRRQFLAMYFTRRLFGADDDDDENEDRENEECSFCSDVLDEAFVEVTPPPPASNATAANDNNTHSENEQEDDDEGYPMLGTQPDSAFPLQTPNFRLYDGEDDGREGMSGADEGGDENEAARAPDTNELVNGATLGNNRDKRGLLSGIKRKLGFMSRPNVEEGDSDDVGDDEEGLLETQPMMTHTHPVVTTLASKEGRQQPATTAENRRTNNKKQGLMWNGDFDKIPCVEDLNTPCSKLNEVDLNTRTLDLGLCRVFRVWDLRLTKRMDKMSRRVDDLGTDDTVMDGEGGGGGVRCMTCPYESFEDDGPLNTIYKKVFSVEIAQLDDVKEDDNNNPSNGSPFVSNIATAAFPTGEQQLRKEAVRKRRHKVRRIRIFFYNGYAEVMEGVFRDFREESFEKEKVRSGKKKVDRSKVAKFLMSLGNVPAHCIMPLSIALEGVHPHLQQYILNPLGDDEFGALSPYCICIGDNCSMKLCSDKFAFDHEELEVRLVEEPDATSPVDAIGSAWDEAAVTSETVKAPGKGYYLEGEQSSMIHQYFKLTKGSTVEEMGAMTFNSGENEVPPTANDTGTAQQQAGQSSEVTIGNAAGGGKTNGANAGQSTARETQLIRPPFIVPLRDLLPLLMENNMNELEDRITVYGVALGFSPPTLTQYKDWKMSIMLIDDTLPLSNQAEGDTTSSSNPNRELHVPSVTLNLFAKDKAHLPAVRAAGDVVCCQKVQLQQWNNEPQLLCIKRKMSSVIVVRPRQGNGPGVEMGELASSNDWSVSCGCHGSNDEHHALHWQLINGLWRWGQRRLSSYPTMSSNCKHTITDLESNMDHPEVSVNGDFTAAVTAILPVPEHLRRDNTPRGYLRLWDGTGPPVTDALPQNVAITNQTTEDPPEKVLVEIEKIVNAISSNNGLGNEADNMCSGLVAPIAVCGRVINATIWEEGLWNLIEKEEIICVGSFIRLRNVSNSTSSGTNSLTVFNKSSLTPLPHDAYEVKILLKEHDARVKRGVPTNPTSGILPSRSRRPKNNVPTPNQTHNQFTMLSECIKTAPPASFTVQFEISHTIPQCNSDSSDAIKVLCCKNREGSAGFRFAFHIKDASGEMDVLCLGGAAETILGVTAQDVTTNETVQKQALETLTQLMEPGVVFEGTVRSMLGKDNKVYYILKSMFCIT</sequence>
<dbReference type="SUPFAM" id="SSF50249">
    <property type="entry name" value="Nucleic acid-binding proteins"/>
    <property type="match status" value="1"/>
</dbReference>
<dbReference type="GeneID" id="7448229"/>
<feature type="compositionally biased region" description="Polar residues" evidence="5">
    <location>
        <begin position="222"/>
        <end position="233"/>
    </location>
</feature>
<proteinExistence type="predicted"/>
<gene>
    <name evidence="7" type="ORF">THAPSDRAFT_11902</name>
</gene>
<dbReference type="GO" id="GO:0000783">
    <property type="term" value="C:nuclear telomere cap complex"/>
    <property type="evidence" value="ECO:0000318"/>
    <property type="project" value="GO_Central"/>
</dbReference>
<dbReference type="InterPro" id="IPR011564">
    <property type="entry name" value="Telomer_end-bd_POT1/Cdc13"/>
</dbReference>
<evidence type="ECO:0000256" key="1">
    <source>
        <dbReference type="ARBA" id="ARBA00004574"/>
    </source>
</evidence>
<reference evidence="7 8" key="2">
    <citation type="journal article" date="2008" name="Nature">
        <title>The Phaeodactylum genome reveals the evolutionary history of diatom genomes.</title>
        <authorList>
            <person name="Bowler C."/>
            <person name="Allen A.E."/>
            <person name="Badger J.H."/>
            <person name="Grimwood J."/>
            <person name="Jabbari K."/>
            <person name="Kuo A."/>
            <person name="Maheswari U."/>
            <person name="Martens C."/>
            <person name="Maumus F."/>
            <person name="Otillar R.P."/>
            <person name="Rayko E."/>
            <person name="Salamov A."/>
            <person name="Vandepoele K."/>
            <person name="Beszteri B."/>
            <person name="Gruber A."/>
            <person name="Heijde M."/>
            <person name="Katinka M."/>
            <person name="Mock T."/>
            <person name="Valentin K."/>
            <person name="Verret F."/>
            <person name="Berges J.A."/>
            <person name="Brownlee C."/>
            <person name="Cadoret J.P."/>
            <person name="Chiovitti A."/>
            <person name="Choi C.J."/>
            <person name="Coesel S."/>
            <person name="De Martino A."/>
            <person name="Detter J.C."/>
            <person name="Durkin C."/>
            <person name="Falciatore A."/>
            <person name="Fournet J."/>
            <person name="Haruta M."/>
            <person name="Huysman M.J."/>
            <person name="Jenkins B.D."/>
            <person name="Jiroutova K."/>
            <person name="Jorgensen R.E."/>
            <person name="Joubert Y."/>
            <person name="Kaplan A."/>
            <person name="Kroger N."/>
            <person name="Kroth P.G."/>
            <person name="La Roche J."/>
            <person name="Lindquist E."/>
            <person name="Lommer M."/>
            <person name="Martin-Jezequel V."/>
            <person name="Lopez P.J."/>
            <person name="Lucas S."/>
            <person name="Mangogna M."/>
            <person name="McGinnis K."/>
            <person name="Medlin L.K."/>
            <person name="Montsant A."/>
            <person name="Oudot-Le Secq M.P."/>
            <person name="Napoli C."/>
            <person name="Obornik M."/>
            <person name="Parker M.S."/>
            <person name="Petit J.L."/>
            <person name="Porcel B.M."/>
            <person name="Poulsen N."/>
            <person name="Robison M."/>
            <person name="Rychlewski L."/>
            <person name="Rynearson T.A."/>
            <person name="Schmutz J."/>
            <person name="Shapiro H."/>
            <person name="Siaut M."/>
            <person name="Stanley M."/>
            <person name="Sussman M.R."/>
            <person name="Taylor A.R."/>
            <person name="Vardi A."/>
            <person name="von Dassow P."/>
            <person name="Vyverman W."/>
            <person name="Willis A."/>
            <person name="Wyrwicz L.S."/>
            <person name="Rokhsar D.S."/>
            <person name="Weissenbach J."/>
            <person name="Armbrust E.V."/>
            <person name="Green B.R."/>
            <person name="Van de Peer Y."/>
            <person name="Grigoriev I.V."/>
        </authorList>
    </citation>
    <scope>NUCLEOTIDE SEQUENCE [LARGE SCALE GENOMIC DNA]</scope>
    <source>
        <strain evidence="7 8">CCMP1335</strain>
    </source>
</reference>
<dbReference type="Gene3D" id="2.40.50.140">
    <property type="entry name" value="Nucleic acid-binding proteins"/>
    <property type="match status" value="1"/>
</dbReference>
<dbReference type="KEGG" id="tps:THAPSDRAFT_11902"/>
<comment type="subcellular location">
    <subcellularLocation>
        <location evidence="1">Chromosome</location>
        <location evidence="1">Telomere</location>
    </subcellularLocation>
</comment>
<evidence type="ECO:0000256" key="2">
    <source>
        <dbReference type="ARBA" id="ARBA00022454"/>
    </source>
</evidence>
<dbReference type="PANTHER" id="PTHR14513">
    <property type="entry name" value="PROTECTION OF TELOMERES 1"/>
    <property type="match status" value="1"/>
</dbReference>
<evidence type="ECO:0000313" key="7">
    <source>
        <dbReference type="EMBL" id="EED87868.1"/>
    </source>
</evidence>
<evidence type="ECO:0000313" key="8">
    <source>
        <dbReference type="Proteomes" id="UP000001449"/>
    </source>
</evidence>
<feature type="compositionally biased region" description="Polar residues" evidence="5">
    <location>
        <begin position="11"/>
        <end position="28"/>
    </location>
</feature>
<feature type="region of interest" description="Disordered" evidence="5">
    <location>
        <begin position="11"/>
        <end position="140"/>
    </location>
</feature>
<keyword evidence="3" id="KW-0779">Telomere</keyword>
<organism evidence="7 8">
    <name type="scientific">Thalassiosira pseudonana</name>
    <name type="common">Marine diatom</name>
    <name type="synonym">Cyclotella nana</name>
    <dbReference type="NCBI Taxonomy" id="35128"/>
    <lineage>
        <taxon>Eukaryota</taxon>
        <taxon>Sar</taxon>
        <taxon>Stramenopiles</taxon>
        <taxon>Ochrophyta</taxon>
        <taxon>Bacillariophyta</taxon>
        <taxon>Coscinodiscophyceae</taxon>
        <taxon>Thalassiosirophycidae</taxon>
        <taxon>Thalassiosirales</taxon>
        <taxon>Thalassiosiraceae</taxon>
        <taxon>Thalassiosira</taxon>
    </lineage>
</organism>
<reference evidence="7 8" key="1">
    <citation type="journal article" date="2004" name="Science">
        <title>The genome of the diatom Thalassiosira pseudonana: ecology, evolution, and metabolism.</title>
        <authorList>
            <person name="Armbrust E.V."/>
            <person name="Berges J.A."/>
            <person name="Bowler C."/>
            <person name="Green B.R."/>
            <person name="Martinez D."/>
            <person name="Putnam N.H."/>
            <person name="Zhou S."/>
            <person name="Allen A.E."/>
            <person name="Apt K.E."/>
            <person name="Bechner M."/>
            <person name="Brzezinski M.A."/>
            <person name="Chaal B.K."/>
            <person name="Chiovitti A."/>
            <person name="Davis A.K."/>
            <person name="Demarest M.S."/>
            <person name="Detter J.C."/>
            <person name="Glavina T."/>
            <person name="Goodstein D."/>
            <person name="Hadi M.Z."/>
            <person name="Hellsten U."/>
            <person name="Hildebrand M."/>
            <person name="Jenkins B.D."/>
            <person name="Jurka J."/>
            <person name="Kapitonov V.V."/>
            <person name="Kroger N."/>
            <person name="Lau W.W."/>
            <person name="Lane T.W."/>
            <person name="Larimer F.W."/>
            <person name="Lippmeier J.C."/>
            <person name="Lucas S."/>
            <person name="Medina M."/>
            <person name="Montsant A."/>
            <person name="Obornik M."/>
            <person name="Parker M.S."/>
            <person name="Palenik B."/>
            <person name="Pazour G.J."/>
            <person name="Richardson P.M."/>
            <person name="Rynearson T.A."/>
            <person name="Saito M.A."/>
            <person name="Schwartz D.C."/>
            <person name="Thamatrakoln K."/>
            <person name="Valentin K."/>
            <person name="Vardi A."/>
            <person name="Wilkerson F.P."/>
            <person name="Rokhsar D.S."/>
        </authorList>
    </citation>
    <scope>NUCLEOTIDE SEQUENCE [LARGE SCALE GENOMIC DNA]</scope>
    <source>
        <strain evidence="7 8">CCMP1335</strain>
    </source>
</reference>
<dbReference type="InterPro" id="IPR012340">
    <property type="entry name" value="NA-bd_OB-fold"/>
</dbReference>
<dbReference type="OMA" id="DEEICEP"/>
<feature type="region of interest" description="Disordered" evidence="5">
    <location>
        <begin position="1134"/>
        <end position="1158"/>
    </location>
</feature>
<dbReference type="GO" id="GO:0010521">
    <property type="term" value="F:telomerase inhibitor activity"/>
    <property type="evidence" value="ECO:0000318"/>
    <property type="project" value="GO_Central"/>
</dbReference>
<dbReference type="PaxDb" id="35128-Thaps11902"/>
<feature type="domain" description="Telomeric single stranded DNA binding POT1/Cdc13" evidence="6">
    <location>
        <begin position="771"/>
        <end position="883"/>
    </location>
</feature>
<feature type="compositionally biased region" description="Low complexity" evidence="5">
    <location>
        <begin position="70"/>
        <end position="93"/>
    </location>
</feature>
<evidence type="ECO:0000256" key="3">
    <source>
        <dbReference type="ARBA" id="ARBA00022895"/>
    </source>
</evidence>
<dbReference type="Pfam" id="PF02765">
    <property type="entry name" value="POT1"/>
    <property type="match status" value="1"/>
</dbReference>
<keyword evidence="8" id="KW-1185">Reference proteome</keyword>
<feature type="compositionally biased region" description="Low complexity" evidence="5">
    <location>
        <begin position="193"/>
        <end position="202"/>
    </location>
</feature>
<dbReference type="InParanoid" id="B8CFW4"/>
<dbReference type="GO" id="GO:0032210">
    <property type="term" value="P:regulation of telomere maintenance via telomerase"/>
    <property type="evidence" value="ECO:0000318"/>
    <property type="project" value="GO_Central"/>
</dbReference>
<dbReference type="eggNOG" id="KOG4757">
    <property type="taxonomic scope" value="Eukaryota"/>
</dbReference>
<feature type="compositionally biased region" description="Polar residues" evidence="5">
    <location>
        <begin position="704"/>
        <end position="721"/>
    </location>
</feature>
<evidence type="ECO:0000256" key="5">
    <source>
        <dbReference type="SAM" id="MobiDB-lite"/>
    </source>
</evidence>
<dbReference type="InterPro" id="IPR028389">
    <property type="entry name" value="POT1"/>
</dbReference>